<accession>A0A4P9VW77</accession>
<dbReference type="InterPro" id="IPR056138">
    <property type="entry name" value="DUF7721"/>
</dbReference>
<gene>
    <name evidence="3" type="ORF">BDK51DRAFT_48118</name>
</gene>
<feature type="domain" description="DUF7721" evidence="2">
    <location>
        <begin position="10"/>
        <end position="91"/>
    </location>
</feature>
<evidence type="ECO:0000313" key="3">
    <source>
        <dbReference type="EMBL" id="RKO83105.1"/>
    </source>
</evidence>
<dbReference type="OrthoDB" id="2290255at2759"/>
<dbReference type="PANTHER" id="PTHR39477:SF1">
    <property type="entry name" value="BETA-FLANKING PROTEIN"/>
    <property type="match status" value="1"/>
</dbReference>
<proteinExistence type="predicted"/>
<evidence type="ECO:0000256" key="1">
    <source>
        <dbReference type="SAM" id="MobiDB-lite"/>
    </source>
</evidence>
<keyword evidence="4" id="KW-1185">Reference proteome</keyword>
<feature type="compositionally biased region" description="Basic residues" evidence="1">
    <location>
        <begin position="14"/>
        <end position="23"/>
    </location>
</feature>
<dbReference type="Pfam" id="PF24845">
    <property type="entry name" value="DUF7721"/>
    <property type="match status" value="1"/>
</dbReference>
<evidence type="ECO:0000313" key="4">
    <source>
        <dbReference type="Proteomes" id="UP000269721"/>
    </source>
</evidence>
<protein>
    <recommendedName>
        <fullName evidence="2">DUF7721 domain-containing protein</fullName>
    </recommendedName>
</protein>
<name>A0A4P9VW77_9FUNG</name>
<feature type="region of interest" description="Disordered" evidence="1">
    <location>
        <begin position="12"/>
        <end position="52"/>
    </location>
</feature>
<organism evidence="3 4">
    <name type="scientific">Blyttiomyces helicus</name>
    <dbReference type="NCBI Taxonomy" id="388810"/>
    <lineage>
        <taxon>Eukaryota</taxon>
        <taxon>Fungi</taxon>
        <taxon>Fungi incertae sedis</taxon>
        <taxon>Chytridiomycota</taxon>
        <taxon>Chytridiomycota incertae sedis</taxon>
        <taxon>Chytridiomycetes</taxon>
        <taxon>Chytridiomycetes incertae sedis</taxon>
        <taxon>Blyttiomyces</taxon>
    </lineage>
</organism>
<sequence length="178" mass="18655">MSGFNPIEFATQHSKQHGHHHQKHEQAYKQAWEQSVRNGPPDASDYNHEEAKRAHERVYQEDGDVPEGAEGHKMLGSAAAMQAMNMFKQSGSRDPSQMIGMAMSEATKLAGKSGGSDSDMNAIVMQATQMAMKMFSAQGGGGDGEEGGMGMIMKLMGGGGGGGGGGASGLMGLASKFM</sequence>
<dbReference type="Proteomes" id="UP000269721">
    <property type="component" value="Unassembled WGS sequence"/>
</dbReference>
<reference evidence="4" key="1">
    <citation type="journal article" date="2018" name="Nat. Microbiol.">
        <title>Leveraging single-cell genomics to expand the fungal tree of life.</title>
        <authorList>
            <person name="Ahrendt S.R."/>
            <person name="Quandt C.A."/>
            <person name="Ciobanu D."/>
            <person name="Clum A."/>
            <person name="Salamov A."/>
            <person name="Andreopoulos B."/>
            <person name="Cheng J.F."/>
            <person name="Woyke T."/>
            <person name="Pelin A."/>
            <person name="Henrissat B."/>
            <person name="Reynolds N.K."/>
            <person name="Benny G.L."/>
            <person name="Smith M.E."/>
            <person name="James T.Y."/>
            <person name="Grigoriev I.V."/>
        </authorList>
    </citation>
    <scope>NUCLEOTIDE SEQUENCE [LARGE SCALE GENOMIC DNA]</scope>
</reference>
<dbReference type="PANTHER" id="PTHR39477">
    <property type="entry name" value="CHROMOSOME 8, WHOLE GENOME SHOTGUN SEQUENCE"/>
    <property type="match status" value="1"/>
</dbReference>
<dbReference type="EMBL" id="ML001656">
    <property type="protein sequence ID" value="RKO83105.1"/>
    <property type="molecule type" value="Genomic_DNA"/>
</dbReference>
<dbReference type="AlphaFoldDB" id="A0A4P9VW77"/>
<evidence type="ECO:0000259" key="2">
    <source>
        <dbReference type="Pfam" id="PF24845"/>
    </source>
</evidence>